<dbReference type="GO" id="GO:0016020">
    <property type="term" value="C:membrane"/>
    <property type="evidence" value="ECO:0007669"/>
    <property type="project" value="InterPro"/>
</dbReference>
<dbReference type="AlphaFoldDB" id="Q0VM26"/>
<dbReference type="EMBL" id="AM286690">
    <property type="protein sequence ID" value="CAL17772.1"/>
    <property type="molecule type" value="Genomic_DNA"/>
</dbReference>
<dbReference type="STRING" id="393595.ABO_2324"/>
<evidence type="ECO:0000313" key="3">
    <source>
        <dbReference type="EMBL" id="CAL17772.1"/>
    </source>
</evidence>
<dbReference type="SUPFAM" id="SSF55874">
    <property type="entry name" value="ATPase domain of HSP90 chaperone/DNA topoisomerase II/histidine kinase"/>
    <property type="match status" value="1"/>
</dbReference>
<feature type="transmembrane region" description="Helical" evidence="1">
    <location>
        <begin position="48"/>
        <end position="69"/>
    </location>
</feature>
<dbReference type="eggNOG" id="COG2972">
    <property type="taxonomic scope" value="Bacteria"/>
</dbReference>
<dbReference type="InterPro" id="IPR050640">
    <property type="entry name" value="Bact_2-comp_sensor_kinase"/>
</dbReference>
<dbReference type="Pfam" id="PF06580">
    <property type="entry name" value="His_kinase"/>
    <property type="match status" value="1"/>
</dbReference>
<dbReference type="KEGG" id="abo:ABO_2324"/>
<reference evidence="3 4" key="1">
    <citation type="journal article" date="2006" name="Nat. Biotechnol.">
        <title>Genome sequence of the ubiquitous hydrocarbon-degrading marine bacterium Alcanivorax borkumensis.</title>
        <authorList>
            <person name="Schneiker S."/>
            <person name="Martins dos Santos V.A.P."/>
            <person name="Bartels D."/>
            <person name="Bekel T."/>
            <person name="Brecht M."/>
            <person name="Buhrmester J."/>
            <person name="Chernikova T.N."/>
            <person name="Denaro R."/>
            <person name="Ferrer M."/>
            <person name="Gertler C."/>
            <person name="Goesmann A."/>
            <person name="Golyshina O.V."/>
            <person name="Kaminski F."/>
            <person name="Khachane A.N."/>
            <person name="Lang S."/>
            <person name="Linke B."/>
            <person name="McHardy A.C."/>
            <person name="Meyer F."/>
            <person name="Nechitaylo T."/>
            <person name="Puehler A."/>
            <person name="Regenhardt D."/>
            <person name="Rupp O."/>
            <person name="Sabirova J.S."/>
            <person name="Selbitschka W."/>
            <person name="Yakimov M.M."/>
            <person name="Timmis K.N."/>
            <person name="Vorhoelter F.-J."/>
            <person name="Weidner S."/>
            <person name="Kaiser O."/>
            <person name="Golyshin P.N."/>
        </authorList>
    </citation>
    <scope>NUCLEOTIDE SEQUENCE [LARGE SCALE GENOMIC DNA]</scope>
    <source>
        <strain evidence="4">ATCC 700651 / DSM 11573 / NCIMB 13689 / SK2</strain>
    </source>
</reference>
<dbReference type="GO" id="GO:0000155">
    <property type="term" value="F:phosphorelay sensor kinase activity"/>
    <property type="evidence" value="ECO:0007669"/>
    <property type="project" value="InterPro"/>
</dbReference>
<dbReference type="InterPro" id="IPR036890">
    <property type="entry name" value="HATPase_C_sf"/>
</dbReference>
<dbReference type="OrthoDB" id="2514702at2"/>
<keyword evidence="1" id="KW-0812">Transmembrane</keyword>
<protein>
    <submittedName>
        <fullName evidence="3">Two-component system sensor protein, alginate biosynthesis</fullName>
    </submittedName>
</protein>
<sequence length="344" mass="38320">MAMDVPANNSFLPDLCSTRAVLVVVVVAELMALVVTLVATYYDDFSVGRLAVTSLFVQWVGLSSAALICQLRGRLNRLPPAWTSTVVVLLVVIDTLLFSFLARLVMGWASGEGLDIGLWSTETLVNGLIAAIIAGLVMRYFYVQEQLRQKDQAELQARIQALQSRIRPHFLFNSMNIIASLIAVDPDAAEQVVEDLSVLFRASLKNSGNEASLEEEFELCRRYIHIEQLRMGERLQVEWDIQVDAKSLKIPLLTLQPLLENAIYHGIQPLSAGGMVTIRALAHNGNLVLSVSNPKPEGDGHHKGNRMALENIRHRLEALYGDHVAVESRPQKKEYEIEIQYPLQ</sequence>
<gene>
    <name evidence="3" type="primary">algZ</name>
    <name evidence="3" type="ordered locus">ABO_2324</name>
</gene>
<organism evidence="3 4">
    <name type="scientific">Alcanivorax borkumensis (strain ATCC 700651 / DSM 11573 / NCIMB 13689 / SK2)</name>
    <dbReference type="NCBI Taxonomy" id="393595"/>
    <lineage>
        <taxon>Bacteria</taxon>
        <taxon>Pseudomonadati</taxon>
        <taxon>Pseudomonadota</taxon>
        <taxon>Gammaproteobacteria</taxon>
        <taxon>Oceanospirillales</taxon>
        <taxon>Alcanivoracaceae</taxon>
        <taxon>Alcanivorax</taxon>
    </lineage>
</organism>
<feature type="transmembrane region" description="Helical" evidence="1">
    <location>
        <begin position="20"/>
        <end position="42"/>
    </location>
</feature>
<evidence type="ECO:0000259" key="2">
    <source>
        <dbReference type="Pfam" id="PF06580"/>
    </source>
</evidence>
<proteinExistence type="predicted"/>
<feature type="transmembrane region" description="Helical" evidence="1">
    <location>
        <begin position="124"/>
        <end position="142"/>
    </location>
</feature>
<evidence type="ECO:0000313" key="4">
    <source>
        <dbReference type="Proteomes" id="UP000008871"/>
    </source>
</evidence>
<dbReference type="Gene3D" id="3.30.565.10">
    <property type="entry name" value="Histidine kinase-like ATPase, C-terminal domain"/>
    <property type="match status" value="1"/>
</dbReference>
<dbReference type="PANTHER" id="PTHR34220:SF7">
    <property type="entry name" value="SENSOR HISTIDINE KINASE YPDA"/>
    <property type="match status" value="1"/>
</dbReference>
<dbReference type="PANTHER" id="PTHR34220">
    <property type="entry name" value="SENSOR HISTIDINE KINASE YPDA"/>
    <property type="match status" value="1"/>
</dbReference>
<dbReference type="Proteomes" id="UP000008871">
    <property type="component" value="Chromosome"/>
</dbReference>
<keyword evidence="4" id="KW-1185">Reference proteome</keyword>
<keyword evidence="1" id="KW-0472">Membrane</keyword>
<keyword evidence="1" id="KW-1133">Transmembrane helix</keyword>
<dbReference type="HOGENOM" id="CLU_020473_1_1_6"/>
<feature type="transmembrane region" description="Helical" evidence="1">
    <location>
        <begin position="81"/>
        <end position="104"/>
    </location>
</feature>
<dbReference type="InterPro" id="IPR010559">
    <property type="entry name" value="Sig_transdc_His_kin_internal"/>
</dbReference>
<name>Q0VM26_ALCBS</name>
<evidence type="ECO:0000256" key="1">
    <source>
        <dbReference type="SAM" id="Phobius"/>
    </source>
</evidence>
<feature type="domain" description="Signal transduction histidine kinase internal region" evidence="2">
    <location>
        <begin position="157"/>
        <end position="235"/>
    </location>
</feature>
<accession>Q0VM26</accession>